<dbReference type="Proteomes" id="UP000298493">
    <property type="component" value="Unassembled WGS sequence"/>
</dbReference>
<keyword evidence="1" id="KW-0812">Transmembrane</keyword>
<keyword evidence="1" id="KW-0472">Membrane</keyword>
<organism evidence="2 3">
    <name type="scientific">Venturia nashicola</name>
    <dbReference type="NCBI Taxonomy" id="86259"/>
    <lineage>
        <taxon>Eukaryota</taxon>
        <taxon>Fungi</taxon>
        <taxon>Dikarya</taxon>
        <taxon>Ascomycota</taxon>
        <taxon>Pezizomycotina</taxon>
        <taxon>Dothideomycetes</taxon>
        <taxon>Pleosporomycetidae</taxon>
        <taxon>Venturiales</taxon>
        <taxon>Venturiaceae</taxon>
        <taxon>Venturia</taxon>
    </lineage>
</organism>
<protein>
    <submittedName>
        <fullName evidence="2">Gb</fullName>
    </submittedName>
</protein>
<name>A0A4Z1NSI9_9PEZI</name>
<feature type="transmembrane region" description="Helical" evidence="1">
    <location>
        <begin position="89"/>
        <end position="111"/>
    </location>
</feature>
<evidence type="ECO:0000313" key="2">
    <source>
        <dbReference type="EMBL" id="TID18746.1"/>
    </source>
</evidence>
<proteinExistence type="predicted"/>
<evidence type="ECO:0000313" key="3">
    <source>
        <dbReference type="Proteomes" id="UP000298493"/>
    </source>
</evidence>
<keyword evidence="1" id="KW-1133">Transmembrane helix</keyword>
<gene>
    <name evidence="2" type="ORF">E6O75_ATG05867</name>
</gene>
<dbReference type="STRING" id="86259.A0A4Z1NSI9"/>
<evidence type="ECO:0000256" key="1">
    <source>
        <dbReference type="SAM" id="Phobius"/>
    </source>
</evidence>
<dbReference type="EMBL" id="SNSC02000013">
    <property type="protein sequence ID" value="TID18746.1"/>
    <property type="molecule type" value="Genomic_DNA"/>
</dbReference>
<reference evidence="2 3" key="1">
    <citation type="submission" date="2019-04" db="EMBL/GenBank/DDBJ databases">
        <title>High contiguity whole genome sequence and gene annotation resource for two Venturia nashicola isolates.</title>
        <authorList>
            <person name="Prokchorchik M."/>
            <person name="Won K."/>
            <person name="Lee Y."/>
            <person name="Choi E.D."/>
            <person name="Segonzac C."/>
            <person name="Sohn K.H."/>
        </authorList>
    </citation>
    <scope>NUCLEOTIDE SEQUENCE [LARGE SCALE GENOMIC DNA]</scope>
    <source>
        <strain evidence="2 3">PRI2</strain>
    </source>
</reference>
<accession>A0A4Z1NSI9</accession>
<dbReference type="AlphaFoldDB" id="A0A4Z1NSI9"/>
<comment type="caution">
    <text evidence="2">The sequence shown here is derived from an EMBL/GenBank/DDBJ whole genome shotgun (WGS) entry which is preliminary data.</text>
</comment>
<keyword evidence="3" id="KW-1185">Reference proteome</keyword>
<feature type="transmembrane region" description="Helical" evidence="1">
    <location>
        <begin position="66"/>
        <end position="83"/>
    </location>
</feature>
<sequence>MGIAKLAHSRNVHPSRRRNDHGDGDIVVIRYSNSGFVVVECEDTAIAKVFFSNVRVQEAYSGGVRALFNVLALPAFIGALMAVRNSALLMQLVFGLSHVLMYALLSAVEALPDKMHWSRSHSMVTTSGRCQENIFPNALNKCIMITRSVEWIVRTRAASDTDAWKDWLEEALQAVEHEEGVFSNVEPTEEED</sequence>